<keyword evidence="7" id="KW-0539">Nucleus</keyword>
<dbReference type="InterPro" id="IPR001005">
    <property type="entry name" value="SANT/Myb"/>
</dbReference>
<dbReference type="PANTHER" id="PTHR45885">
    <property type="entry name" value="CELL DIVISION CYCLE 5-LIKE PROTEIN"/>
    <property type="match status" value="1"/>
</dbReference>
<dbReference type="GO" id="GO:0005681">
    <property type="term" value="C:spliceosomal complex"/>
    <property type="evidence" value="ECO:0007669"/>
    <property type="project" value="UniProtKB-KW"/>
</dbReference>
<evidence type="ECO:0000259" key="10">
    <source>
        <dbReference type="PROSITE" id="PS51294"/>
    </source>
</evidence>
<dbReference type="PROSITE" id="PS51294">
    <property type="entry name" value="HTH_MYB"/>
    <property type="match status" value="2"/>
</dbReference>
<evidence type="ECO:0000256" key="7">
    <source>
        <dbReference type="ARBA" id="ARBA00023242"/>
    </source>
</evidence>
<dbReference type="InterPro" id="IPR009057">
    <property type="entry name" value="Homeodomain-like_sf"/>
</dbReference>
<sequence>MSMANPWRPGEDQIVLSAVKKYGTQQWNRVASLLKRSAAECRARWESELDPAITKSEWTELEDEKLLMLAKSIPGSWLSISSAIKGRTPTQCQERYSVIQGSQSIEGDSKEENDRIKEMAILDNLDDDKRLLEEATARLSSSLGRKAKRKQRERLESELKFLEQVKKHRKSGTSIDLRKLQGMRGLEMNTQAFDLDKKASELNKETSRISKKTNRKIAAPPLEAPHDTSACTVPSNILRQKIKLQLQKLPPPGTASL</sequence>
<dbReference type="Gene3D" id="1.10.10.60">
    <property type="entry name" value="Homeodomain-like"/>
    <property type="match status" value="2"/>
</dbReference>
<feature type="domain" description="HTH myb-type" evidence="10">
    <location>
        <begin position="6"/>
        <end position="53"/>
    </location>
</feature>
<feature type="domain" description="Myb-like" evidence="9">
    <location>
        <begin position="50"/>
        <end position="100"/>
    </location>
</feature>
<protein>
    <recommendedName>
        <fullName evidence="8">Pre-mRNA-splicing factor CEF1</fullName>
    </recommendedName>
</protein>
<proteinExistence type="inferred from homology"/>
<keyword evidence="12" id="KW-1185">Reference proteome</keyword>
<dbReference type="PANTHER" id="PTHR45885:SF1">
    <property type="entry name" value="CELL DIVISION CYCLE 5-LIKE PROTEIN"/>
    <property type="match status" value="1"/>
</dbReference>
<dbReference type="Pfam" id="PF13921">
    <property type="entry name" value="Myb_DNA-bind_6"/>
    <property type="match status" value="1"/>
</dbReference>
<evidence type="ECO:0000256" key="3">
    <source>
        <dbReference type="ARBA" id="ARBA00022728"/>
    </source>
</evidence>
<keyword evidence="2" id="KW-0507">mRNA processing</keyword>
<evidence type="ECO:0000256" key="6">
    <source>
        <dbReference type="ARBA" id="ARBA00023187"/>
    </source>
</evidence>
<dbReference type="InterPro" id="IPR047242">
    <property type="entry name" value="CDC5L/Cef1"/>
</dbReference>
<evidence type="ECO:0000313" key="12">
    <source>
        <dbReference type="Proteomes" id="UP001362899"/>
    </source>
</evidence>
<feature type="domain" description="Myb-like" evidence="9">
    <location>
        <begin position="5"/>
        <end position="49"/>
    </location>
</feature>
<dbReference type="InterPro" id="IPR017930">
    <property type="entry name" value="Myb_dom"/>
</dbReference>
<dbReference type="EMBL" id="BTGC01000003">
    <property type="protein sequence ID" value="GMM50482.1"/>
    <property type="molecule type" value="Genomic_DNA"/>
</dbReference>
<name>A0AAV5RHK6_STABA</name>
<keyword evidence="6" id="KW-0508">mRNA splicing</keyword>
<keyword evidence="4" id="KW-0677">Repeat</keyword>
<accession>A0AAV5RHK6</accession>
<evidence type="ECO:0000313" key="11">
    <source>
        <dbReference type="EMBL" id="GMM50482.1"/>
    </source>
</evidence>
<comment type="caution">
    <text evidence="11">The sequence shown here is derived from an EMBL/GenBank/DDBJ whole genome shotgun (WGS) entry which is preliminary data.</text>
</comment>
<evidence type="ECO:0000256" key="1">
    <source>
        <dbReference type="ARBA" id="ARBA00010506"/>
    </source>
</evidence>
<evidence type="ECO:0000259" key="9">
    <source>
        <dbReference type="PROSITE" id="PS50090"/>
    </source>
</evidence>
<dbReference type="AlphaFoldDB" id="A0AAV5RHK6"/>
<organism evidence="11 12">
    <name type="scientific">Starmerella bacillaris</name>
    <name type="common">Yeast</name>
    <name type="synonym">Candida zemplinina</name>
    <dbReference type="NCBI Taxonomy" id="1247836"/>
    <lineage>
        <taxon>Eukaryota</taxon>
        <taxon>Fungi</taxon>
        <taxon>Dikarya</taxon>
        <taxon>Ascomycota</taxon>
        <taxon>Saccharomycotina</taxon>
        <taxon>Dipodascomycetes</taxon>
        <taxon>Dipodascales</taxon>
        <taxon>Trichomonascaceae</taxon>
        <taxon>Starmerella</taxon>
    </lineage>
</organism>
<gene>
    <name evidence="11" type="ORF">DASB73_014400</name>
</gene>
<dbReference type="SUPFAM" id="SSF46689">
    <property type="entry name" value="Homeodomain-like"/>
    <property type="match status" value="1"/>
</dbReference>
<dbReference type="GO" id="GO:0000974">
    <property type="term" value="C:Prp19 complex"/>
    <property type="evidence" value="ECO:0007669"/>
    <property type="project" value="InterPro"/>
</dbReference>
<evidence type="ECO:0000256" key="5">
    <source>
        <dbReference type="ARBA" id="ARBA00023125"/>
    </source>
</evidence>
<dbReference type="GO" id="GO:0003677">
    <property type="term" value="F:DNA binding"/>
    <property type="evidence" value="ECO:0007669"/>
    <property type="project" value="UniProtKB-KW"/>
</dbReference>
<dbReference type="GO" id="GO:0000398">
    <property type="term" value="P:mRNA splicing, via spliceosome"/>
    <property type="evidence" value="ECO:0007669"/>
    <property type="project" value="InterPro"/>
</dbReference>
<keyword evidence="5" id="KW-0238">DNA-binding</keyword>
<dbReference type="PROSITE" id="PS50090">
    <property type="entry name" value="MYB_LIKE"/>
    <property type="match status" value="2"/>
</dbReference>
<keyword evidence="3" id="KW-0747">Spliceosome</keyword>
<evidence type="ECO:0000256" key="2">
    <source>
        <dbReference type="ARBA" id="ARBA00022664"/>
    </source>
</evidence>
<reference evidence="11 12" key="1">
    <citation type="journal article" date="2023" name="Elife">
        <title>Identification of key yeast species and microbe-microbe interactions impacting larval growth of Drosophila in the wild.</title>
        <authorList>
            <person name="Mure A."/>
            <person name="Sugiura Y."/>
            <person name="Maeda R."/>
            <person name="Honda K."/>
            <person name="Sakurai N."/>
            <person name="Takahashi Y."/>
            <person name="Watada M."/>
            <person name="Katoh T."/>
            <person name="Gotoh A."/>
            <person name="Gotoh Y."/>
            <person name="Taniguchi I."/>
            <person name="Nakamura K."/>
            <person name="Hayashi T."/>
            <person name="Katayama T."/>
            <person name="Uemura T."/>
            <person name="Hattori Y."/>
        </authorList>
    </citation>
    <scope>NUCLEOTIDE SEQUENCE [LARGE SCALE GENOMIC DNA]</scope>
    <source>
        <strain evidence="11 12">SB-73</strain>
    </source>
</reference>
<evidence type="ECO:0000256" key="8">
    <source>
        <dbReference type="ARBA" id="ARBA00034837"/>
    </source>
</evidence>
<dbReference type="SMART" id="SM00717">
    <property type="entry name" value="SANT"/>
    <property type="match status" value="2"/>
</dbReference>
<evidence type="ECO:0000256" key="4">
    <source>
        <dbReference type="ARBA" id="ARBA00022737"/>
    </source>
</evidence>
<dbReference type="Proteomes" id="UP001362899">
    <property type="component" value="Unassembled WGS sequence"/>
</dbReference>
<dbReference type="CDD" id="cd00167">
    <property type="entry name" value="SANT"/>
    <property type="match status" value="1"/>
</dbReference>
<feature type="domain" description="HTH myb-type" evidence="10">
    <location>
        <begin position="55"/>
        <end position="104"/>
    </location>
</feature>
<comment type="similarity">
    <text evidence="1">Belongs to the CEF1 family.</text>
</comment>